<organism evidence="1 2">
    <name type="scientific">Rhabditophanes sp. KR3021</name>
    <dbReference type="NCBI Taxonomy" id="114890"/>
    <lineage>
        <taxon>Eukaryota</taxon>
        <taxon>Metazoa</taxon>
        <taxon>Ecdysozoa</taxon>
        <taxon>Nematoda</taxon>
        <taxon>Chromadorea</taxon>
        <taxon>Rhabditida</taxon>
        <taxon>Tylenchina</taxon>
        <taxon>Panagrolaimomorpha</taxon>
        <taxon>Strongyloidoidea</taxon>
        <taxon>Alloionematidae</taxon>
        <taxon>Rhabditophanes</taxon>
    </lineage>
</organism>
<evidence type="ECO:0000313" key="1">
    <source>
        <dbReference type="Proteomes" id="UP000095286"/>
    </source>
</evidence>
<sequence length="305" mass="34496">MAHHRGLAQLPFASKLRCFSMDNCKLVDDKKAETLSFGGKVLLPSSVLDQLMRTNIEYPMMFKVNSLNPSKQRVTHCGVLEFLAEEGRVYMPSWMMQQLSVGNGELIQISYIQLPKATYAKLKPQSTDFLDITDPRAVLETELSKYCTFTMGDILSFRYNDTEYKLKVVELKPANACCVIECDLNVDFDAPEGYVEPSIQKPSCEMPEAPELPFVKDVVMNSFHGSGCRLDGKEKKKVERCEDPGLLKRTLPEVIVETTYTPGNLSFVRYNYKNRVELTKTLKEESDIKGPEPFSGTGSTTRNRK</sequence>
<dbReference type="WBParaSite" id="RSKR_0000915400.1">
    <property type="protein sequence ID" value="RSKR_0000915400.1"/>
    <property type="gene ID" value="RSKR_0000915400"/>
</dbReference>
<accession>A0AC35UBR2</accession>
<protein>
    <submittedName>
        <fullName evidence="2">Ubiquitin fusion degradation protein 1 homolog</fullName>
    </submittedName>
</protein>
<reference evidence="2" key="1">
    <citation type="submission" date="2016-11" db="UniProtKB">
        <authorList>
            <consortium name="WormBaseParasite"/>
        </authorList>
    </citation>
    <scope>IDENTIFICATION</scope>
    <source>
        <strain evidence="2">KR3021</strain>
    </source>
</reference>
<dbReference type="Proteomes" id="UP000095286">
    <property type="component" value="Unplaced"/>
</dbReference>
<name>A0AC35UBR2_9BILA</name>
<evidence type="ECO:0000313" key="2">
    <source>
        <dbReference type="WBParaSite" id="RSKR_0000915400.1"/>
    </source>
</evidence>
<proteinExistence type="predicted"/>